<proteinExistence type="predicted"/>
<evidence type="ECO:0000313" key="1">
    <source>
        <dbReference type="EMBL" id="EML1470796.1"/>
    </source>
</evidence>
<dbReference type="EMBL" id="ABLOKC030000006">
    <property type="protein sequence ID" value="EML1470796.1"/>
    <property type="molecule type" value="Genomic_DNA"/>
</dbReference>
<gene>
    <name evidence="1" type="ORF">QEG54_001498</name>
</gene>
<organism evidence="1">
    <name type="scientific">Pluralibacter gergoviae</name>
    <name type="common">Enterobacter gergoviae</name>
    <dbReference type="NCBI Taxonomy" id="61647"/>
    <lineage>
        <taxon>Bacteria</taxon>
        <taxon>Pseudomonadati</taxon>
        <taxon>Pseudomonadota</taxon>
        <taxon>Gammaproteobacteria</taxon>
        <taxon>Enterobacterales</taxon>
        <taxon>Enterobacteriaceae</taxon>
        <taxon>Pluralibacter</taxon>
    </lineage>
</organism>
<name>A0AAI9DJ73_PLUGE</name>
<protein>
    <submittedName>
        <fullName evidence="1">Uncharacterized protein</fullName>
    </submittedName>
</protein>
<comment type="caution">
    <text evidence="1">The sequence shown here is derived from an EMBL/GenBank/DDBJ whole genome shotgun (WGS) entry which is preliminary data.</text>
</comment>
<sequence>MSATDWLKQLSELDSSINQHTVSKAKAIASSFIQITSKLNNGCGYHILHNFPLT</sequence>
<dbReference type="AlphaFoldDB" id="A0AAI9DJ73"/>
<reference evidence="1" key="1">
    <citation type="submission" date="2024-02" db="EMBL/GenBank/DDBJ databases">
        <authorList>
            <consortium name="Clinical and Environmental Microbiology Branch: Whole genome sequencing antimicrobial resistance pathogens in the healthcare setting"/>
        </authorList>
    </citation>
    <scope>NUCLEOTIDE SEQUENCE</scope>
    <source>
        <strain evidence="1">2021DK-00143</strain>
    </source>
</reference>
<accession>A0AAI9DJ73</accession>